<dbReference type="EMBL" id="BPTR01000001">
    <property type="protein sequence ID" value="GJG27807.1"/>
    <property type="molecule type" value="Genomic_DNA"/>
</dbReference>
<gene>
    <name evidence="2" type="ORF">PRRU23_15070</name>
</gene>
<reference evidence="2" key="1">
    <citation type="submission" date="2021-08" db="EMBL/GenBank/DDBJ databases">
        <title>Prevotella lacticifex sp. nov., isolated from rumen of cow.</title>
        <authorList>
            <person name="Shinkai T."/>
            <person name="Ikeyama N."/>
            <person name="Kumagai M."/>
            <person name="Ohmori H."/>
            <person name="Sakamoto M."/>
            <person name="Ohkuma M."/>
            <person name="Mitsumori M."/>
        </authorList>
    </citation>
    <scope>NUCLEOTIDE SEQUENCE</scope>
    <source>
        <strain evidence="2">DSM 11371</strain>
    </source>
</reference>
<comment type="caution">
    <text evidence="2">The sequence shown here is derived from an EMBL/GenBank/DDBJ whole genome shotgun (WGS) entry which is preliminary data.</text>
</comment>
<proteinExistence type="predicted"/>
<accession>A0AA37HWM3</accession>
<dbReference type="Proteomes" id="UP000887043">
    <property type="component" value="Unassembled WGS sequence"/>
</dbReference>
<protein>
    <recommendedName>
        <fullName evidence="1">Glycosyl transferase family 25 domain-containing protein</fullName>
    </recommendedName>
</protein>
<dbReference type="RefSeq" id="WP_006283538.1">
    <property type="nucleotide sequence ID" value="NZ_BPTR01000001.1"/>
</dbReference>
<name>A0AA37HWM3_SEGBR</name>
<organism evidence="2 3">
    <name type="scientific">Segatella bryantii</name>
    <name type="common">Prevotella bryantii</name>
    <dbReference type="NCBI Taxonomy" id="77095"/>
    <lineage>
        <taxon>Bacteria</taxon>
        <taxon>Pseudomonadati</taxon>
        <taxon>Bacteroidota</taxon>
        <taxon>Bacteroidia</taxon>
        <taxon>Bacteroidales</taxon>
        <taxon>Prevotellaceae</taxon>
        <taxon>Segatella</taxon>
    </lineage>
</organism>
<dbReference type="Pfam" id="PF01755">
    <property type="entry name" value="Glyco_transf_25"/>
    <property type="match status" value="1"/>
</dbReference>
<evidence type="ECO:0000259" key="1">
    <source>
        <dbReference type="Pfam" id="PF01755"/>
    </source>
</evidence>
<dbReference type="AlphaFoldDB" id="A0AA37HWM3"/>
<dbReference type="InterPro" id="IPR002654">
    <property type="entry name" value="Glyco_trans_25"/>
</dbReference>
<feature type="domain" description="Glycosyl transferase family 25" evidence="1">
    <location>
        <begin position="70"/>
        <end position="114"/>
    </location>
</feature>
<sequence>MINSKILVLHVKKGYEDRQKHIEKMMKSWGYSFEYILDGDMDDLNLEFVHQYFTGEMDCISPATSVATKHLKAARYIVDHQLDGALILEDDMLLYPNFEKVFNQCLSEIQNRHLATALISFEDSSLHFVPGSQRKKGQHLYIAKRDRFAGALYCTREAAELILQHVRENRCDMPIDLYHTSLIQRAGLNYYWCHPCIATQGSHTGLFASSINEKSAKKKTYRRLTWNLKLAYKKLLYYLR</sequence>
<evidence type="ECO:0000313" key="3">
    <source>
        <dbReference type="Proteomes" id="UP000887043"/>
    </source>
</evidence>
<evidence type="ECO:0000313" key="2">
    <source>
        <dbReference type="EMBL" id="GJG27807.1"/>
    </source>
</evidence>